<dbReference type="PIRSF" id="PIRSF028520">
    <property type="entry name" value="UCP028520"/>
    <property type="match status" value="1"/>
</dbReference>
<accession>A0A6J7EY34</accession>
<feature type="domain" description="N-acetyltransferase" evidence="3">
    <location>
        <begin position="1"/>
        <end position="159"/>
    </location>
</feature>
<dbReference type="SUPFAM" id="SSF55729">
    <property type="entry name" value="Acyl-CoA N-acyltransferases (Nat)"/>
    <property type="match status" value="1"/>
</dbReference>
<dbReference type="InterPro" id="IPR000182">
    <property type="entry name" value="GNAT_dom"/>
</dbReference>
<dbReference type="PROSITE" id="PS51186">
    <property type="entry name" value="GNAT"/>
    <property type="match status" value="1"/>
</dbReference>
<keyword evidence="1" id="KW-0808">Transferase</keyword>
<dbReference type="InterPro" id="IPR016890">
    <property type="entry name" value="UCP028520"/>
</dbReference>
<dbReference type="Pfam" id="PF00583">
    <property type="entry name" value="Acetyltransf_1"/>
    <property type="match status" value="1"/>
</dbReference>
<proteinExistence type="predicted"/>
<reference evidence="4" key="1">
    <citation type="submission" date="2020-05" db="EMBL/GenBank/DDBJ databases">
        <authorList>
            <person name="Chiriac C."/>
            <person name="Salcher M."/>
            <person name="Ghai R."/>
            <person name="Kavagutti S V."/>
        </authorList>
    </citation>
    <scope>NUCLEOTIDE SEQUENCE</scope>
</reference>
<organism evidence="4">
    <name type="scientific">freshwater metagenome</name>
    <dbReference type="NCBI Taxonomy" id="449393"/>
    <lineage>
        <taxon>unclassified sequences</taxon>
        <taxon>metagenomes</taxon>
        <taxon>ecological metagenomes</taxon>
    </lineage>
</organism>
<dbReference type="Gene3D" id="3.40.630.30">
    <property type="match status" value="1"/>
</dbReference>
<dbReference type="AlphaFoldDB" id="A0A6J7EY34"/>
<evidence type="ECO:0000259" key="3">
    <source>
        <dbReference type="PROSITE" id="PS51186"/>
    </source>
</evidence>
<dbReference type="EMBL" id="CAFBLP010000055">
    <property type="protein sequence ID" value="CAB4885019.1"/>
    <property type="molecule type" value="Genomic_DNA"/>
</dbReference>
<dbReference type="InterPro" id="IPR050832">
    <property type="entry name" value="Bact_Acetyltransf"/>
</dbReference>
<gene>
    <name evidence="4" type="ORF">UFOPK3376_02032</name>
</gene>
<evidence type="ECO:0000256" key="2">
    <source>
        <dbReference type="ARBA" id="ARBA00023315"/>
    </source>
</evidence>
<dbReference type="PANTHER" id="PTHR43877">
    <property type="entry name" value="AMINOALKYLPHOSPHONATE N-ACETYLTRANSFERASE-RELATED-RELATED"/>
    <property type="match status" value="1"/>
</dbReference>
<dbReference type="PANTHER" id="PTHR43877:SF2">
    <property type="entry name" value="AMINOALKYLPHOSPHONATE N-ACETYLTRANSFERASE-RELATED"/>
    <property type="match status" value="1"/>
</dbReference>
<dbReference type="CDD" id="cd04301">
    <property type="entry name" value="NAT_SF"/>
    <property type="match status" value="1"/>
</dbReference>
<name>A0A6J7EY34_9ZZZZ</name>
<evidence type="ECO:0000256" key="1">
    <source>
        <dbReference type="ARBA" id="ARBA00022679"/>
    </source>
</evidence>
<evidence type="ECO:0000313" key="4">
    <source>
        <dbReference type="EMBL" id="CAB4885019.1"/>
    </source>
</evidence>
<protein>
    <submittedName>
        <fullName evidence="4">Unannotated protein</fullName>
    </submittedName>
</protein>
<sequence length="159" mass="17666">MNIRPLHLDDLPTVVQLNNAAVPAVSEADLARMQMLVEQSHLSLVAEQDGDVVGFCINFGPGADYGSVNYVWFCERYDEFVYLDRIAVAESARNLGIGAALYAAVEQHIVGTPWLLCEVNLRPRNDGSLRFHDRIGFVEVGQQETNYGILVSMLAKDLR</sequence>
<keyword evidence="2" id="KW-0012">Acyltransferase</keyword>
<dbReference type="GO" id="GO:0016747">
    <property type="term" value="F:acyltransferase activity, transferring groups other than amino-acyl groups"/>
    <property type="evidence" value="ECO:0007669"/>
    <property type="project" value="InterPro"/>
</dbReference>
<dbReference type="InterPro" id="IPR016181">
    <property type="entry name" value="Acyl_CoA_acyltransferase"/>
</dbReference>